<keyword evidence="3" id="KW-1185">Reference proteome</keyword>
<gene>
    <name evidence="2" type="ORF">CEUSTIGMA_g2689.t1</name>
</gene>
<reference evidence="2 3" key="1">
    <citation type="submission" date="2017-08" db="EMBL/GenBank/DDBJ databases">
        <title>Acidophilic green algal genome provides insights into adaptation to an acidic environment.</title>
        <authorList>
            <person name="Hirooka S."/>
            <person name="Hirose Y."/>
            <person name="Kanesaki Y."/>
            <person name="Higuchi S."/>
            <person name="Fujiwara T."/>
            <person name="Onuma R."/>
            <person name="Era A."/>
            <person name="Ohbayashi R."/>
            <person name="Uzuka A."/>
            <person name="Nozaki H."/>
            <person name="Yoshikawa H."/>
            <person name="Miyagishima S.Y."/>
        </authorList>
    </citation>
    <scope>NUCLEOTIDE SEQUENCE [LARGE SCALE GENOMIC DNA]</scope>
    <source>
        <strain evidence="2 3">NIES-2499</strain>
    </source>
</reference>
<sequence>MLHGKHNIVISETIDSISRLRANNYELTELYWRSEEANSRKAGVNQALLSRVHDVSTSSGILASAPRATQLRKPELLESAVTKVHLAKAFSVDSQNAGQPSRGSAVVNLIEKKDIAESETMRCTPKKPAGRVLKLLDSFKVASSLLPDSSATRTSEDTSEDTPEDSTSTSKIPSQLHDACQSSPSERECGSAVRIMYRFASLKREDEATSAVRAGHNVLSSIASFSSSSQDTNTNQLLRRASRMPTKDWPSLVGSDSDSDQQLLKEKASRTHETVDSSNAGSNSIGNLAGCTTVGKGRHFSNETNALRACTDTPAPCERFKNLGRSVSSEPGTKIEAMTIPRLRSEPETKIEALAVTGLSSDPDVPLMPWPSHHHPPPQSQHEPPYGAAVLRTLMQHQSCPAAQQNITSRPYSSNGGGQILTPRSGSHNLAAHDRRARLILQQQAGQLLRDASTAADRQQQQPVPMPLGNNEVSLLTYGVVPSTNGVVPSSLAAAAEGTSLSGRRLPVDHDTTRPTVTVITSSSSSKRHHNRLQASGILGCPHKPPRPMSSWQASSSVSASTQGRVQISKTSIMAAAS</sequence>
<proteinExistence type="predicted"/>
<feature type="region of interest" description="Disordered" evidence="1">
    <location>
        <begin position="536"/>
        <end position="578"/>
    </location>
</feature>
<feature type="region of interest" description="Disordered" evidence="1">
    <location>
        <begin position="240"/>
        <end position="287"/>
    </location>
</feature>
<name>A0A250WWN2_9CHLO</name>
<dbReference type="Proteomes" id="UP000232323">
    <property type="component" value="Unassembled WGS sequence"/>
</dbReference>
<feature type="compositionally biased region" description="Low complexity" evidence="1">
    <location>
        <begin position="550"/>
        <end position="561"/>
    </location>
</feature>
<feature type="compositionally biased region" description="Basic and acidic residues" evidence="1">
    <location>
        <begin position="263"/>
        <end position="275"/>
    </location>
</feature>
<dbReference type="EMBL" id="BEGY01000011">
    <property type="protein sequence ID" value="GAX75244.1"/>
    <property type="molecule type" value="Genomic_DNA"/>
</dbReference>
<feature type="compositionally biased region" description="Polar residues" evidence="1">
    <location>
        <begin position="562"/>
        <end position="572"/>
    </location>
</feature>
<feature type="region of interest" description="Disordered" evidence="1">
    <location>
        <begin position="147"/>
        <end position="187"/>
    </location>
</feature>
<comment type="caution">
    <text evidence="2">The sequence shown here is derived from an EMBL/GenBank/DDBJ whole genome shotgun (WGS) entry which is preliminary data.</text>
</comment>
<evidence type="ECO:0000313" key="2">
    <source>
        <dbReference type="EMBL" id="GAX75244.1"/>
    </source>
</evidence>
<evidence type="ECO:0000256" key="1">
    <source>
        <dbReference type="SAM" id="MobiDB-lite"/>
    </source>
</evidence>
<dbReference type="AlphaFoldDB" id="A0A250WWN2"/>
<feature type="compositionally biased region" description="Polar residues" evidence="1">
    <location>
        <begin position="276"/>
        <end position="286"/>
    </location>
</feature>
<protein>
    <submittedName>
        <fullName evidence="2">Uncharacterized protein</fullName>
    </submittedName>
</protein>
<organism evidence="2 3">
    <name type="scientific">Chlamydomonas eustigma</name>
    <dbReference type="NCBI Taxonomy" id="1157962"/>
    <lineage>
        <taxon>Eukaryota</taxon>
        <taxon>Viridiplantae</taxon>
        <taxon>Chlorophyta</taxon>
        <taxon>core chlorophytes</taxon>
        <taxon>Chlorophyceae</taxon>
        <taxon>CS clade</taxon>
        <taxon>Chlamydomonadales</taxon>
        <taxon>Chlamydomonadaceae</taxon>
        <taxon>Chlamydomonas</taxon>
    </lineage>
</organism>
<accession>A0A250WWN2</accession>
<evidence type="ECO:0000313" key="3">
    <source>
        <dbReference type="Proteomes" id="UP000232323"/>
    </source>
</evidence>